<comment type="caution">
    <text evidence="3">The sequence shown here is derived from an EMBL/GenBank/DDBJ whole genome shotgun (WGS) entry which is preliminary data.</text>
</comment>
<evidence type="ECO:0000256" key="2">
    <source>
        <dbReference type="SAM" id="SignalP"/>
    </source>
</evidence>
<keyword evidence="2" id="KW-0732">Signal</keyword>
<keyword evidence="4" id="KW-1185">Reference proteome</keyword>
<feature type="region of interest" description="Disordered" evidence="1">
    <location>
        <begin position="115"/>
        <end position="157"/>
    </location>
</feature>
<accession>A0AAD9YK99</accession>
<dbReference type="AlphaFoldDB" id="A0AAD9YK99"/>
<feature type="compositionally biased region" description="Basic residues" evidence="1">
    <location>
        <begin position="124"/>
        <end position="140"/>
    </location>
</feature>
<organism evidence="3 4">
    <name type="scientific">Colletotrichum kahawae</name>
    <name type="common">Coffee berry disease fungus</name>
    <dbReference type="NCBI Taxonomy" id="34407"/>
    <lineage>
        <taxon>Eukaryota</taxon>
        <taxon>Fungi</taxon>
        <taxon>Dikarya</taxon>
        <taxon>Ascomycota</taxon>
        <taxon>Pezizomycotina</taxon>
        <taxon>Sordariomycetes</taxon>
        <taxon>Hypocreomycetidae</taxon>
        <taxon>Glomerellales</taxon>
        <taxon>Glomerellaceae</taxon>
        <taxon>Colletotrichum</taxon>
        <taxon>Colletotrichum gloeosporioides species complex</taxon>
    </lineage>
</organism>
<proteinExistence type="predicted"/>
<gene>
    <name evidence="3" type="ORF">CKAH01_00641</name>
</gene>
<sequence>MKASVVTLALFSAAAIANPVAVEKREVEPRALPSVPALAGITGATGLGNLGNIPVVTGLVNAGDVLVTLTTLLQTILNTLQTFRSGIPGNALAPITGITGVSGDCPGHQPSVPTWQPHCPCRQPAHRRPSGRRSQRRNAHHFPERCPGPPGHPRTLPQRWRCSVQPWW</sequence>
<protein>
    <submittedName>
        <fullName evidence="3">Uncharacterized protein</fullName>
    </submittedName>
</protein>
<dbReference type="Proteomes" id="UP001281614">
    <property type="component" value="Unassembled WGS sequence"/>
</dbReference>
<name>A0AAD9YK99_COLKA</name>
<evidence type="ECO:0000256" key="1">
    <source>
        <dbReference type="SAM" id="MobiDB-lite"/>
    </source>
</evidence>
<evidence type="ECO:0000313" key="4">
    <source>
        <dbReference type="Proteomes" id="UP001281614"/>
    </source>
</evidence>
<feature type="signal peptide" evidence="2">
    <location>
        <begin position="1"/>
        <end position="17"/>
    </location>
</feature>
<dbReference type="EMBL" id="VYYT01000112">
    <property type="protein sequence ID" value="KAK2769034.1"/>
    <property type="molecule type" value="Genomic_DNA"/>
</dbReference>
<evidence type="ECO:0000313" key="3">
    <source>
        <dbReference type="EMBL" id="KAK2769034.1"/>
    </source>
</evidence>
<reference evidence="3" key="1">
    <citation type="submission" date="2023-02" db="EMBL/GenBank/DDBJ databases">
        <title>Colletotrichum kahawae CIFC_Que2 genome sequencing and assembly.</title>
        <authorList>
            <person name="Baroncelli R."/>
        </authorList>
    </citation>
    <scope>NUCLEOTIDE SEQUENCE</scope>
    <source>
        <strain evidence="3">CIFC_Que2</strain>
    </source>
</reference>
<feature type="chain" id="PRO_5042208356" evidence="2">
    <location>
        <begin position="18"/>
        <end position="168"/>
    </location>
</feature>